<name>A0A151CJT9_9BACT</name>
<dbReference type="Proteomes" id="UP000075359">
    <property type="component" value="Unassembled WGS sequence"/>
</dbReference>
<dbReference type="SUPFAM" id="SSF52540">
    <property type="entry name" value="P-loop containing nucleoside triphosphate hydrolases"/>
    <property type="match status" value="1"/>
</dbReference>
<keyword evidence="2" id="KW-1185">Reference proteome</keyword>
<dbReference type="OrthoDB" id="5451268at2"/>
<dbReference type="AlphaFoldDB" id="A0A151CJT9"/>
<reference evidence="1 2" key="1">
    <citation type="submission" date="2015-11" db="EMBL/GenBank/DDBJ databases">
        <title>Draft genome of Sulfurovum riftiae 1812E, a member of the Epsilonproteobacteria isolated from the tube of the deep-sea hydrothermal vent tubewom Riftia pachyptila.</title>
        <authorList>
            <person name="Vetriani C."/>
            <person name="Giovannelli D."/>
        </authorList>
    </citation>
    <scope>NUCLEOTIDE SEQUENCE [LARGE SCALE GENOMIC DNA]</scope>
    <source>
        <strain evidence="1 2">1812E</strain>
    </source>
</reference>
<evidence type="ECO:0000313" key="1">
    <source>
        <dbReference type="EMBL" id="KYJ87523.1"/>
    </source>
</evidence>
<sequence length="939" mass="106611">MNKIQCSISNKNVKDKPKAFTNNFMSHSIESLENLLYLANRYSLSAPLYKGRHRASHNIIQGGNLLLIDCDEAAQFEAIEVKIQPYDYVKVPSASNCEETPYKWHYFIPTQEPLSMYPAAFRFQVEQFFQQVGITDEMIDTTGSYDIARQFAPASIKLDPSEADALSEVNETGLNVPIVETPQELCNTAVKSIEIDVGGVNVQKLPPGYLWYKGKAINYTDVLKAVKEVYGNNEEVIVSGFGCPYDNHHHTMDRTRGYGFAFFGNDGDLIVKCTGNECNDNPYFKVQGDSAEVESVLIEIEMKTYPIHPDNFGEVMKERIRSLNPQFHTEGVIVDGFRQYCAAYNDCVSYNSMGDSTQIIIPSSTGSGKSVSSRLYLAQIAKLGLSGLLVVSEVATAIEAVIEINKLAGSNVAGTYYSVSEVNPDSTSRCEIDSLSRITVITHAMFIQRSDSQKDIDLLKKHNEKQRDIIIIDERISLVKSVSFSTGEVDDAIGILKRDTKLYDLMKALENLNEIIFKTKVHGSYTNDGGIKEIFNRLNTDIARVIDGLHGNKYNISRRIRGKRKDNQDTEKEALIFLLERIGYVVAERFNQTIEGSYVICHREEDLSSVFGSVVVLDATSTVNPEYDYRAINNHDIKLLERIIGRNYSPVTLNICNDRTQKQSRSGIYKNLPSSVSKTEIIKVYLKIIEDILKEHEKLLVVTYKDIVPLFKEYSPFKDRVIFIHWGGRDARGSNEYADFDAAIAIGWNRKPQHSYISSVMAIRQMDEYIALNGSIMKDANMLKDMLIVDDLIQFFNRTRCRTTINVEGECAPVALYLFTGGNRNMETLIKEVFEVEMPDIHIKRWGPVIPQKLKRKKSKLEERADNFIAFLRGNIEKYEVITLAQLREYFELRLSMVSKVIKSLYFQRLLEDENISMVGQGRRKDPVRFIMPPQQSFS</sequence>
<dbReference type="RefSeq" id="WP_067328430.1">
    <property type="nucleotide sequence ID" value="NZ_LNKT01000001.1"/>
</dbReference>
<organism evidence="1 2">
    <name type="scientific">Sulfurovum riftiae</name>
    <dbReference type="NCBI Taxonomy" id="1630136"/>
    <lineage>
        <taxon>Bacteria</taxon>
        <taxon>Pseudomonadati</taxon>
        <taxon>Campylobacterota</taxon>
        <taxon>Epsilonproteobacteria</taxon>
        <taxon>Campylobacterales</taxon>
        <taxon>Sulfurovaceae</taxon>
        <taxon>Sulfurovum</taxon>
    </lineage>
</organism>
<accession>A0A151CJT9</accession>
<evidence type="ECO:0000313" key="2">
    <source>
        <dbReference type="Proteomes" id="UP000075359"/>
    </source>
</evidence>
<protein>
    <submittedName>
        <fullName evidence="1">Uncharacterized protein</fullName>
    </submittedName>
</protein>
<dbReference type="Gene3D" id="3.40.50.300">
    <property type="entry name" value="P-loop containing nucleotide triphosphate hydrolases"/>
    <property type="match status" value="1"/>
</dbReference>
<gene>
    <name evidence="1" type="ORF">AS592_10475</name>
</gene>
<dbReference type="EMBL" id="LNKT01000001">
    <property type="protein sequence ID" value="KYJ87523.1"/>
    <property type="molecule type" value="Genomic_DNA"/>
</dbReference>
<proteinExistence type="predicted"/>
<comment type="caution">
    <text evidence="1">The sequence shown here is derived from an EMBL/GenBank/DDBJ whole genome shotgun (WGS) entry which is preliminary data.</text>
</comment>
<dbReference type="STRING" id="1630136.AS592_10475"/>
<dbReference type="InterPro" id="IPR027417">
    <property type="entry name" value="P-loop_NTPase"/>
</dbReference>